<dbReference type="SUPFAM" id="SSF89028">
    <property type="entry name" value="Cobalamin adenosyltransferase-like"/>
    <property type="match status" value="1"/>
</dbReference>
<reference evidence="5" key="1">
    <citation type="submission" date="2021-03" db="EMBL/GenBank/DDBJ databases">
        <title>Antimicrobial resistance genes in bacteria isolated from Japanese honey, and their potential for conferring macrolide and lincosamide resistance in the American foulbrood pathogen Paenibacillus larvae.</title>
        <authorList>
            <person name="Okamoto M."/>
            <person name="Kumagai M."/>
            <person name="Kanamori H."/>
            <person name="Takamatsu D."/>
        </authorList>
    </citation>
    <scope>NUCLEOTIDE SEQUENCE</scope>
    <source>
        <strain evidence="5">J27TS8</strain>
    </source>
</reference>
<dbReference type="PIRSF" id="PIRSF012294">
    <property type="entry name" value="ATR_EutT"/>
    <property type="match status" value="1"/>
</dbReference>
<dbReference type="GO" id="GO:0006580">
    <property type="term" value="P:ethanolamine metabolic process"/>
    <property type="evidence" value="ECO:0007669"/>
    <property type="project" value="InterPro"/>
</dbReference>
<dbReference type="RefSeq" id="WP_212934314.1">
    <property type="nucleotide sequence ID" value="NZ_BORC01000009.1"/>
</dbReference>
<feature type="domain" description="Cobalamin adenosyltransferase-like" evidence="4">
    <location>
        <begin position="83"/>
        <end position="245"/>
    </location>
</feature>
<dbReference type="Proteomes" id="UP000682111">
    <property type="component" value="Unassembled WGS sequence"/>
</dbReference>
<organism evidence="5 6">
    <name type="scientific">Robertmurraya siralis</name>
    <dbReference type="NCBI Taxonomy" id="77777"/>
    <lineage>
        <taxon>Bacteria</taxon>
        <taxon>Bacillati</taxon>
        <taxon>Bacillota</taxon>
        <taxon>Bacilli</taxon>
        <taxon>Bacillales</taxon>
        <taxon>Bacillaceae</taxon>
        <taxon>Robertmurraya</taxon>
    </lineage>
</organism>
<dbReference type="InterPro" id="IPR009194">
    <property type="entry name" value="AdoTrfase_EutT"/>
</dbReference>
<keyword evidence="3" id="KW-0067">ATP-binding</keyword>
<dbReference type="InterPro" id="IPR016030">
    <property type="entry name" value="CblAdoTrfase-like"/>
</dbReference>
<accession>A0A919WKV2</accession>
<keyword evidence="1" id="KW-0808">Transferase</keyword>
<dbReference type="Gene3D" id="1.20.1200.10">
    <property type="entry name" value="Cobalamin adenosyltransferase-like"/>
    <property type="match status" value="1"/>
</dbReference>
<keyword evidence="6" id="KW-1185">Reference proteome</keyword>
<evidence type="ECO:0000313" key="5">
    <source>
        <dbReference type="EMBL" id="GIN63956.1"/>
    </source>
</evidence>
<evidence type="ECO:0000256" key="2">
    <source>
        <dbReference type="ARBA" id="ARBA00022741"/>
    </source>
</evidence>
<dbReference type="GO" id="GO:0005524">
    <property type="term" value="F:ATP binding"/>
    <property type="evidence" value="ECO:0007669"/>
    <property type="project" value="UniProtKB-KW"/>
</dbReference>
<protein>
    <recommendedName>
        <fullName evidence="4">Cobalamin adenosyltransferase-like domain-containing protein</fullName>
    </recommendedName>
</protein>
<dbReference type="GO" id="GO:0009236">
    <property type="term" value="P:cobalamin biosynthetic process"/>
    <property type="evidence" value="ECO:0007669"/>
    <property type="project" value="InterPro"/>
</dbReference>
<dbReference type="Pfam" id="PF01923">
    <property type="entry name" value="Cob_adeno_trans"/>
    <property type="match status" value="1"/>
</dbReference>
<comment type="caution">
    <text evidence="5">The sequence shown here is derived from an EMBL/GenBank/DDBJ whole genome shotgun (WGS) entry which is preliminary data.</text>
</comment>
<evidence type="ECO:0000256" key="3">
    <source>
        <dbReference type="ARBA" id="ARBA00022840"/>
    </source>
</evidence>
<dbReference type="AlphaFoldDB" id="A0A919WKV2"/>
<keyword evidence="2" id="KW-0547">Nucleotide-binding</keyword>
<gene>
    <name evidence="5" type="ORF">J27TS8_39490</name>
</gene>
<dbReference type="EMBL" id="BORC01000009">
    <property type="protein sequence ID" value="GIN63956.1"/>
    <property type="molecule type" value="Genomic_DNA"/>
</dbReference>
<evidence type="ECO:0000313" key="6">
    <source>
        <dbReference type="Proteomes" id="UP000682111"/>
    </source>
</evidence>
<dbReference type="GO" id="GO:0008817">
    <property type="term" value="F:corrinoid adenosyltransferase activity"/>
    <property type="evidence" value="ECO:0007669"/>
    <property type="project" value="InterPro"/>
</dbReference>
<evidence type="ECO:0000256" key="1">
    <source>
        <dbReference type="ARBA" id="ARBA00022679"/>
    </source>
</evidence>
<evidence type="ECO:0000259" key="4">
    <source>
        <dbReference type="Pfam" id="PF01923"/>
    </source>
</evidence>
<sequence>MAGLLTESELRKRLKGQDLKAFKTIDVPKGTIVTPSAKGFLSEHHIQLNYIEDTSEMNIEVREEVQRSAHYKYTTLYGGVLEEKPEHMTSLYGNVLVFKDHKRIIFRGKLDSLESKILETQTSFHALKCKRLVADLQEILEFVRQILRCEVLEEELQELSLQNMNEAEVREISHNPQKYYGIAHLIPDYKMGEVLVRLNTLRSTTRETELAAYEAFKEETGEAKRNDIILALNRLSSLFWIMMLKYHAGQYNS</sequence>
<dbReference type="InterPro" id="IPR036451">
    <property type="entry name" value="CblAdoTrfase-like_sf"/>
</dbReference>
<proteinExistence type="predicted"/>
<name>A0A919WKV2_9BACI</name>